<feature type="region of interest" description="Disordered" evidence="1">
    <location>
        <begin position="59"/>
        <end position="79"/>
    </location>
</feature>
<dbReference type="EMBL" id="LR797523">
    <property type="protein sequence ID" value="CAB4222757.1"/>
    <property type="molecule type" value="Genomic_DNA"/>
</dbReference>
<organism evidence="2">
    <name type="scientific">uncultured Caudovirales phage</name>
    <dbReference type="NCBI Taxonomy" id="2100421"/>
    <lineage>
        <taxon>Viruses</taxon>
        <taxon>Duplodnaviria</taxon>
        <taxon>Heunggongvirae</taxon>
        <taxon>Uroviricota</taxon>
        <taxon>Caudoviricetes</taxon>
        <taxon>Peduoviridae</taxon>
        <taxon>Maltschvirus</taxon>
        <taxon>Maltschvirus maltsch</taxon>
    </lineage>
</organism>
<protein>
    <submittedName>
        <fullName evidence="2">Uncharacterized protein</fullName>
    </submittedName>
</protein>
<gene>
    <name evidence="2" type="ORF">UFOVP1655_217</name>
</gene>
<name>A0A6J5T8E9_9CAUD</name>
<evidence type="ECO:0000313" key="2">
    <source>
        <dbReference type="EMBL" id="CAB4222757.1"/>
    </source>
</evidence>
<feature type="compositionally biased region" description="Polar residues" evidence="1">
    <location>
        <begin position="59"/>
        <end position="72"/>
    </location>
</feature>
<sequence length="79" mass="9001">MKSFKDFLEEGVSKTESLDPPAVLVMKRKSIRQFPNNERVALYFIDKLNKYISIPYTGSHWSSPGNIPTPANESLDLDQ</sequence>
<evidence type="ECO:0000256" key="1">
    <source>
        <dbReference type="SAM" id="MobiDB-lite"/>
    </source>
</evidence>
<proteinExistence type="predicted"/>
<accession>A0A6J5T8E9</accession>
<reference evidence="2" key="1">
    <citation type="submission" date="2020-05" db="EMBL/GenBank/DDBJ databases">
        <authorList>
            <person name="Chiriac C."/>
            <person name="Salcher M."/>
            <person name="Ghai R."/>
            <person name="Kavagutti S V."/>
        </authorList>
    </citation>
    <scope>NUCLEOTIDE SEQUENCE</scope>
</reference>